<proteinExistence type="predicted"/>
<dbReference type="InterPro" id="IPR032710">
    <property type="entry name" value="NTF2-like_dom_sf"/>
</dbReference>
<reference evidence="2" key="1">
    <citation type="submission" date="2023-03" db="EMBL/GenBank/DDBJ databases">
        <title>A Study on Prevalence and Characterization of Enterobacter cloacae strains in China.</title>
        <authorList>
            <person name="Zheng Z."/>
        </authorList>
    </citation>
    <scope>NUCLEOTIDE SEQUENCE</scope>
    <source>
        <strain evidence="2">EC77</strain>
    </source>
</reference>
<dbReference type="EMBL" id="JARJGR010000854">
    <property type="protein sequence ID" value="MDF3640404.1"/>
    <property type="molecule type" value="Genomic_DNA"/>
</dbReference>
<gene>
    <name evidence="2" type="ORF">P3S46_24695</name>
</gene>
<dbReference type="InterPro" id="IPR027843">
    <property type="entry name" value="DUF4440"/>
</dbReference>
<dbReference type="Gene3D" id="3.10.450.50">
    <property type="match status" value="1"/>
</dbReference>
<accession>A0AAW6NXP2</accession>
<comment type="caution">
    <text evidence="2">The sequence shown here is derived from an EMBL/GenBank/DDBJ whole genome shotgun (WGS) entry which is preliminary data.</text>
</comment>
<evidence type="ECO:0000313" key="2">
    <source>
        <dbReference type="EMBL" id="MDF3640404.1"/>
    </source>
</evidence>
<dbReference type="SUPFAM" id="SSF54427">
    <property type="entry name" value="NTF2-like"/>
    <property type="match status" value="1"/>
</dbReference>
<dbReference type="Pfam" id="PF14534">
    <property type="entry name" value="DUF4440"/>
    <property type="match status" value="1"/>
</dbReference>
<dbReference type="AlphaFoldDB" id="A0AAW6NXP2"/>
<organism evidence="2 3">
    <name type="scientific">Enterobacter cloacae</name>
    <dbReference type="NCBI Taxonomy" id="550"/>
    <lineage>
        <taxon>Bacteria</taxon>
        <taxon>Pseudomonadati</taxon>
        <taxon>Pseudomonadota</taxon>
        <taxon>Gammaproteobacteria</taxon>
        <taxon>Enterobacterales</taxon>
        <taxon>Enterobacteriaceae</taxon>
        <taxon>Enterobacter</taxon>
        <taxon>Enterobacter cloacae complex</taxon>
    </lineage>
</organism>
<evidence type="ECO:0000259" key="1">
    <source>
        <dbReference type="Pfam" id="PF14534"/>
    </source>
</evidence>
<feature type="domain" description="DUF4440" evidence="1">
    <location>
        <begin position="17"/>
        <end position="107"/>
    </location>
</feature>
<sequence length="131" mass="14878">MTLLEKLKSLECSLHGARRSDRAWLEHILHPNFKEITRSGVLIERAETIESLTSELNVTVILSSDFEIFHQSERVALLYYRTFNPDGSRIALRSSCWECNDDGEWKLVLHQGTPASGTILQAVSTFTNDIT</sequence>
<evidence type="ECO:0000313" key="3">
    <source>
        <dbReference type="Proteomes" id="UP001215180"/>
    </source>
</evidence>
<name>A0AAW6NXP2_ENTCL</name>
<protein>
    <submittedName>
        <fullName evidence="2">Nuclear transport factor 2 family protein</fullName>
    </submittedName>
</protein>
<dbReference type="Proteomes" id="UP001215180">
    <property type="component" value="Unassembled WGS sequence"/>
</dbReference>
<dbReference type="RefSeq" id="WP_071843267.1">
    <property type="nucleotide sequence ID" value="NZ_CBCXXU010000001.1"/>
</dbReference>